<dbReference type="SUPFAM" id="SSF47203">
    <property type="entry name" value="Acyl-CoA dehydrogenase C-terminal domain-like"/>
    <property type="match status" value="1"/>
</dbReference>
<dbReference type="RefSeq" id="WP_092376533.1">
    <property type="nucleotide sequence ID" value="NZ_LT629797.1"/>
</dbReference>
<keyword evidence="4 5" id="KW-0274">FAD</keyword>
<keyword evidence="5" id="KW-0560">Oxidoreductase</keyword>
<dbReference type="Proteomes" id="UP000198675">
    <property type="component" value="Chromosome I"/>
</dbReference>
<organism evidence="8 9">
    <name type="scientific">Pseudomonas sihuiensis</name>
    <dbReference type="NCBI Taxonomy" id="1274359"/>
    <lineage>
        <taxon>Bacteria</taxon>
        <taxon>Pseudomonadati</taxon>
        <taxon>Pseudomonadota</taxon>
        <taxon>Gammaproteobacteria</taxon>
        <taxon>Pseudomonadales</taxon>
        <taxon>Pseudomonadaceae</taxon>
        <taxon>Pseudomonas</taxon>
    </lineage>
</organism>
<evidence type="ECO:0000259" key="7">
    <source>
        <dbReference type="Pfam" id="PF02770"/>
    </source>
</evidence>
<dbReference type="InterPro" id="IPR006089">
    <property type="entry name" value="Acyl-CoA_DH_CS"/>
</dbReference>
<feature type="domain" description="Acyl-CoA oxidase/dehydrogenase middle" evidence="7">
    <location>
        <begin position="145"/>
        <end position="257"/>
    </location>
</feature>
<dbReference type="InterPro" id="IPR036250">
    <property type="entry name" value="AcylCo_DH-like_C"/>
</dbReference>
<evidence type="ECO:0000256" key="5">
    <source>
        <dbReference type="RuleBase" id="RU362125"/>
    </source>
</evidence>
<evidence type="ECO:0000256" key="1">
    <source>
        <dbReference type="ARBA" id="ARBA00001974"/>
    </source>
</evidence>
<gene>
    <name evidence="8" type="ORF">SAMN05216363_2159</name>
</gene>
<evidence type="ECO:0000313" key="9">
    <source>
        <dbReference type="Proteomes" id="UP000198675"/>
    </source>
</evidence>
<sequence length="424" mass="46812">MNPSNLPTQEWPAEPKVQFGPWACEPPLDDESEAFRQSLRQFATKVMRPIGQELDRLSAEQVAAKGSRLYEFFSQYDKLGISLELLFSLSDEQRAVMFPILFEELGWGDAGLAIAAAARMLPFYMAAKMGNQFVLKEYSEQLIGCWGITEPDHGTDSLDVSQQLFHSQGRYGRPNCTARVSDGHIVINGQKAAWVSNGSIADLCVLYCAAETANGPDPQHGFCVVVPTHLPGVSRGKPLEKIGQRALPQGELYFDNVKVSIDHLLAGPEDFKRAVYAIHTDANLLMGATFSGVARSAYDHALAYAHERKQGGLPIIRHQDVARRLFHMLRKVESAQALTRRVARFNAFEPVPALQAAMLAKVTATEHAFEVASDAIQMFGGNGLTCEYPVEKIFRDARASMIEDGCNQVLAIKGGYNLINPEWL</sequence>
<dbReference type="Gene3D" id="2.40.110.10">
    <property type="entry name" value="Butyryl-CoA Dehydrogenase, subunit A, domain 2"/>
    <property type="match status" value="1"/>
</dbReference>
<reference evidence="9" key="1">
    <citation type="submission" date="2016-10" db="EMBL/GenBank/DDBJ databases">
        <authorList>
            <person name="Varghese N."/>
            <person name="Submissions S."/>
        </authorList>
    </citation>
    <scope>NUCLEOTIDE SEQUENCE [LARGE SCALE GENOMIC DNA]</scope>
    <source>
        <strain evidence="9">KCTC 32246</strain>
    </source>
</reference>
<evidence type="ECO:0000256" key="2">
    <source>
        <dbReference type="ARBA" id="ARBA00009347"/>
    </source>
</evidence>
<accession>A0A1H2LSS7</accession>
<dbReference type="InterPro" id="IPR037069">
    <property type="entry name" value="AcylCoA_DH/ox_N_sf"/>
</dbReference>
<comment type="similarity">
    <text evidence="2 5">Belongs to the acyl-CoA dehydrogenase family.</text>
</comment>
<dbReference type="Pfam" id="PF02770">
    <property type="entry name" value="Acyl-CoA_dh_M"/>
    <property type="match status" value="1"/>
</dbReference>
<dbReference type="Pfam" id="PF00441">
    <property type="entry name" value="Acyl-CoA_dh_1"/>
    <property type="match status" value="1"/>
</dbReference>
<evidence type="ECO:0000256" key="3">
    <source>
        <dbReference type="ARBA" id="ARBA00022630"/>
    </source>
</evidence>
<dbReference type="EMBL" id="LT629797">
    <property type="protein sequence ID" value="SDU84070.1"/>
    <property type="molecule type" value="Genomic_DNA"/>
</dbReference>
<name>A0A1H2LSS7_9PSED</name>
<dbReference type="AlphaFoldDB" id="A0A1H2LSS7"/>
<evidence type="ECO:0000259" key="6">
    <source>
        <dbReference type="Pfam" id="PF00441"/>
    </source>
</evidence>
<dbReference type="InterPro" id="IPR006091">
    <property type="entry name" value="Acyl-CoA_Oxase/DH_mid-dom"/>
</dbReference>
<dbReference type="InterPro" id="IPR046373">
    <property type="entry name" value="Acyl-CoA_Oxase/DH_mid-dom_sf"/>
</dbReference>
<dbReference type="PROSITE" id="PS00073">
    <property type="entry name" value="ACYL_COA_DH_2"/>
    <property type="match status" value="1"/>
</dbReference>
<protein>
    <submittedName>
        <fullName evidence="8">Acyl-CoA dehydrogenase</fullName>
    </submittedName>
</protein>
<dbReference type="PANTHER" id="PTHR43884">
    <property type="entry name" value="ACYL-COA DEHYDROGENASE"/>
    <property type="match status" value="1"/>
</dbReference>
<feature type="domain" description="Acyl-CoA dehydrogenase/oxidase C-terminal" evidence="6">
    <location>
        <begin position="285"/>
        <end position="410"/>
    </location>
</feature>
<dbReference type="GO" id="GO:0003995">
    <property type="term" value="F:acyl-CoA dehydrogenase activity"/>
    <property type="evidence" value="ECO:0007669"/>
    <property type="project" value="InterPro"/>
</dbReference>
<comment type="cofactor">
    <cofactor evidence="1 5">
        <name>FAD</name>
        <dbReference type="ChEBI" id="CHEBI:57692"/>
    </cofactor>
</comment>
<dbReference type="CDD" id="cd00567">
    <property type="entry name" value="ACAD"/>
    <property type="match status" value="1"/>
</dbReference>
<keyword evidence="3 5" id="KW-0285">Flavoprotein</keyword>
<keyword evidence="9" id="KW-1185">Reference proteome</keyword>
<dbReference type="GO" id="GO:0050660">
    <property type="term" value="F:flavin adenine dinucleotide binding"/>
    <property type="evidence" value="ECO:0007669"/>
    <property type="project" value="InterPro"/>
</dbReference>
<dbReference type="InterPro" id="IPR009075">
    <property type="entry name" value="AcylCo_DH/oxidase_C"/>
</dbReference>
<dbReference type="InterPro" id="IPR009100">
    <property type="entry name" value="AcylCoA_DH/oxidase_NM_dom_sf"/>
</dbReference>
<evidence type="ECO:0000313" key="8">
    <source>
        <dbReference type="EMBL" id="SDU84070.1"/>
    </source>
</evidence>
<dbReference type="Gene3D" id="1.10.540.10">
    <property type="entry name" value="Acyl-CoA dehydrogenase/oxidase, N-terminal domain"/>
    <property type="match status" value="1"/>
</dbReference>
<dbReference type="SUPFAM" id="SSF56645">
    <property type="entry name" value="Acyl-CoA dehydrogenase NM domain-like"/>
    <property type="match status" value="1"/>
</dbReference>
<dbReference type="PANTHER" id="PTHR43884:SF12">
    <property type="entry name" value="ISOVALERYL-COA DEHYDROGENASE, MITOCHONDRIAL-RELATED"/>
    <property type="match status" value="1"/>
</dbReference>
<proteinExistence type="inferred from homology"/>
<dbReference type="Gene3D" id="1.20.140.10">
    <property type="entry name" value="Butyryl-CoA Dehydrogenase, subunit A, domain 3"/>
    <property type="match status" value="1"/>
</dbReference>
<evidence type="ECO:0000256" key="4">
    <source>
        <dbReference type="ARBA" id="ARBA00022827"/>
    </source>
</evidence>